<sequence length="133" mass="14504">MPDARHSLHQAGAILPQAPEGVRLRVLTLLNTSGCTSPPSQTGLRKASSQQIEAKHALGPALCLWGIFRCKWPERSRSDPSLSLCTGKEHDFGLTDIMLERSSGRGFFSFHRHFKKKPALLGAQPVVPAALSH</sequence>
<dbReference type="EMBL" id="JACAGC010000020">
    <property type="protein sequence ID" value="KAF6298963.1"/>
    <property type="molecule type" value="Genomic_DNA"/>
</dbReference>
<gene>
    <name evidence="1" type="ORF">mRhiFer1_008985</name>
</gene>
<name>A0A7J7TF11_RHIFE</name>
<accession>A0A7J7TF11</accession>
<reference evidence="1 2" key="1">
    <citation type="journal article" date="2020" name="Nature">
        <title>Six reference-quality genomes reveal evolution of bat adaptations.</title>
        <authorList>
            <person name="Jebb D."/>
            <person name="Huang Z."/>
            <person name="Pippel M."/>
            <person name="Hughes G.M."/>
            <person name="Lavrichenko K."/>
            <person name="Devanna P."/>
            <person name="Winkler S."/>
            <person name="Jermiin L.S."/>
            <person name="Skirmuntt E.C."/>
            <person name="Katzourakis A."/>
            <person name="Burkitt-Gray L."/>
            <person name="Ray D.A."/>
            <person name="Sullivan K.A.M."/>
            <person name="Roscito J.G."/>
            <person name="Kirilenko B.M."/>
            <person name="Davalos L.M."/>
            <person name="Corthals A.P."/>
            <person name="Power M.L."/>
            <person name="Jones G."/>
            <person name="Ransome R.D."/>
            <person name="Dechmann D.K.N."/>
            <person name="Locatelli A.G."/>
            <person name="Puechmaille S.J."/>
            <person name="Fedrigo O."/>
            <person name="Jarvis E.D."/>
            <person name="Hiller M."/>
            <person name="Vernes S.C."/>
            <person name="Myers E.W."/>
            <person name="Teeling E.C."/>
        </authorList>
    </citation>
    <scope>NUCLEOTIDE SEQUENCE [LARGE SCALE GENOMIC DNA]</scope>
    <source>
        <strain evidence="1">MRhiFer1</strain>
        <tissue evidence="1">Lung</tissue>
    </source>
</reference>
<comment type="caution">
    <text evidence="1">The sequence shown here is derived from an EMBL/GenBank/DDBJ whole genome shotgun (WGS) entry which is preliminary data.</text>
</comment>
<evidence type="ECO:0000313" key="1">
    <source>
        <dbReference type="EMBL" id="KAF6298963.1"/>
    </source>
</evidence>
<proteinExistence type="predicted"/>
<dbReference type="AlphaFoldDB" id="A0A7J7TF11"/>
<organism evidence="1 2">
    <name type="scientific">Rhinolophus ferrumequinum</name>
    <name type="common">Greater horseshoe bat</name>
    <dbReference type="NCBI Taxonomy" id="59479"/>
    <lineage>
        <taxon>Eukaryota</taxon>
        <taxon>Metazoa</taxon>
        <taxon>Chordata</taxon>
        <taxon>Craniata</taxon>
        <taxon>Vertebrata</taxon>
        <taxon>Euteleostomi</taxon>
        <taxon>Mammalia</taxon>
        <taxon>Eutheria</taxon>
        <taxon>Laurasiatheria</taxon>
        <taxon>Chiroptera</taxon>
        <taxon>Yinpterochiroptera</taxon>
        <taxon>Rhinolophoidea</taxon>
        <taxon>Rhinolophidae</taxon>
        <taxon>Rhinolophinae</taxon>
        <taxon>Rhinolophus</taxon>
    </lineage>
</organism>
<protein>
    <submittedName>
        <fullName evidence="1">Uncharacterized protein</fullName>
    </submittedName>
</protein>
<dbReference type="Proteomes" id="UP000585614">
    <property type="component" value="Unassembled WGS sequence"/>
</dbReference>
<evidence type="ECO:0000313" key="2">
    <source>
        <dbReference type="Proteomes" id="UP000585614"/>
    </source>
</evidence>